<accession>A0AAE3LH59</accession>
<evidence type="ECO:0000313" key="1">
    <source>
        <dbReference type="EMBL" id="MCU6705329.1"/>
    </source>
</evidence>
<protein>
    <submittedName>
        <fullName evidence="1">Uncharacterized protein</fullName>
    </submittedName>
</protein>
<evidence type="ECO:0000313" key="2">
    <source>
        <dbReference type="Proteomes" id="UP001208131"/>
    </source>
</evidence>
<keyword evidence="2" id="KW-1185">Reference proteome</keyword>
<dbReference type="AlphaFoldDB" id="A0AAE3LH59"/>
<dbReference type="Proteomes" id="UP001208131">
    <property type="component" value="Unassembled WGS sequence"/>
</dbReference>
<sequence>MPRQREIPKINSVTVIYNGDGKTFDTFMESMINDYLNSDSMSKCSDSDFIEKVELVDKTA</sequence>
<organism evidence="1 2">
    <name type="scientific">Hominimerdicola aceti</name>
    <dbReference type="NCBI Taxonomy" id="2981726"/>
    <lineage>
        <taxon>Bacteria</taxon>
        <taxon>Bacillati</taxon>
        <taxon>Bacillota</taxon>
        <taxon>Clostridia</taxon>
        <taxon>Eubacteriales</taxon>
        <taxon>Oscillospiraceae</taxon>
        <taxon>Hominimerdicola</taxon>
    </lineage>
</organism>
<dbReference type="RefSeq" id="WP_022286812.1">
    <property type="nucleotide sequence ID" value="NZ_JAOQJZ010000004.1"/>
</dbReference>
<name>A0AAE3LH59_9FIRM</name>
<gene>
    <name evidence="1" type="ORF">OCV57_05225</name>
</gene>
<reference evidence="1 2" key="1">
    <citation type="journal article" date="2021" name="ISME Commun">
        <title>Automated analysis of genomic sequences facilitates high-throughput and comprehensive description of bacteria.</title>
        <authorList>
            <person name="Hitch T.C.A."/>
        </authorList>
    </citation>
    <scope>NUCLEOTIDE SEQUENCE [LARGE SCALE GENOMIC DNA]</scope>
    <source>
        <strain evidence="1 2">Sanger_31</strain>
    </source>
</reference>
<comment type="caution">
    <text evidence="1">The sequence shown here is derived from an EMBL/GenBank/DDBJ whole genome shotgun (WGS) entry which is preliminary data.</text>
</comment>
<dbReference type="EMBL" id="JAOQJZ010000004">
    <property type="protein sequence ID" value="MCU6705329.1"/>
    <property type="molecule type" value="Genomic_DNA"/>
</dbReference>
<proteinExistence type="predicted"/>